<evidence type="ECO:0000256" key="4">
    <source>
        <dbReference type="SAM" id="Phobius"/>
    </source>
</evidence>
<dbReference type="OrthoDB" id="9793415at2"/>
<feature type="transmembrane region" description="Helical" evidence="4">
    <location>
        <begin position="70"/>
        <end position="88"/>
    </location>
</feature>
<organism evidence="6 7">
    <name type="scientific">Saccharicrinis carchari</name>
    <dbReference type="NCBI Taxonomy" id="1168039"/>
    <lineage>
        <taxon>Bacteria</taxon>
        <taxon>Pseudomonadati</taxon>
        <taxon>Bacteroidota</taxon>
        <taxon>Bacteroidia</taxon>
        <taxon>Marinilabiliales</taxon>
        <taxon>Marinilabiliaceae</taxon>
        <taxon>Saccharicrinis</taxon>
    </lineage>
</organism>
<accession>A0A521EH31</accession>
<proteinExistence type="predicted"/>
<evidence type="ECO:0000313" key="7">
    <source>
        <dbReference type="Proteomes" id="UP000319040"/>
    </source>
</evidence>
<feature type="transmembrane region" description="Helical" evidence="4">
    <location>
        <begin position="43"/>
        <end position="63"/>
    </location>
</feature>
<evidence type="ECO:0000313" key="6">
    <source>
        <dbReference type="EMBL" id="SMO83172.1"/>
    </source>
</evidence>
<dbReference type="EMBL" id="FXTB01000009">
    <property type="protein sequence ID" value="SMO83172.1"/>
    <property type="molecule type" value="Genomic_DNA"/>
</dbReference>
<dbReference type="AlphaFoldDB" id="A0A521EH31"/>
<evidence type="ECO:0000256" key="3">
    <source>
        <dbReference type="ARBA" id="ARBA00023136"/>
    </source>
</evidence>
<evidence type="ECO:0000256" key="2">
    <source>
        <dbReference type="ARBA" id="ARBA00022989"/>
    </source>
</evidence>
<dbReference type="SUPFAM" id="SSF103473">
    <property type="entry name" value="MFS general substrate transporter"/>
    <property type="match status" value="1"/>
</dbReference>
<dbReference type="InterPro" id="IPR036259">
    <property type="entry name" value="MFS_trans_sf"/>
</dbReference>
<sequence length="104" mass="11560">MEKRYNIIAAFFIMLCLGSIYAWSIFVPELIDTYGLTTAQTQLIFGTVISVFTLTMIGATALMQKLGPRILATISGLLYFIGYFIAFLSEGNFLYDGHGNVLSR</sequence>
<evidence type="ECO:0000259" key="5">
    <source>
        <dbReference type="PROSITE" id="PS50850"/>
    </source>
</evidence>
<dbReference type="GO" id="GO:0022857">
    <property type="term" value="F:transmembrane transporter activity"/>
    <property type="evidence" value="ECO:0007669"/>
    <property type="project" value="InterPro"/>
</dbReference>
<dbReference type="Gene3D" id="1.20.1250.20">
    <property type="entry name" value="MFS general substrate transporter like domains"/>
    <property type="match status" value="1"/>
</dbReference>
<dbReference type="RefSeq" id="WP_142534223.1">
    <property type="nucleotide sequence ID" value="NZ_FXTB01000009.1"/>
</dbReference>
<evidence type="ECO:0000256" key="1">
    <source>
        <dbReference type="ARBA" id="ARBA00022692"/>
    </source>
</evidence>
<keyword evidence="1 4" id="KW-0812">Transmembrane</keyword>
<gene>
    <name evidence="6" type="ORF">SAMN06265379_10919</name>
</gene>
<keyword evidence="7" id="KW-1185">Reference proteome</keyword>
<protein>
    <recommendedName>
        <fullName evidence="5">Major facilitator superfamily (MFS) profile domain-containing protein</fullName>
    </recommendedName>
</protein>
<keyword evidence="2 4" id="KW-1133">Transmembrane helix</keyword>
<dbReference type="InterPro" id="IPR020846">
    <property type="entry name" value="MFS_dom"/>
</dbReference>
<dbReference type="PROSITE" id="PS50850">
    <property type="entry name" value="MFS"/>
    <property type="match status" value="1"/>
</dbReference>
<keyword evidence="3 4" id="KW-0472">Membrane</keyword>
<reference evidence="6 7" key="1">
    <citation type="submission" date="2017-05" db="EMBL/GenBank/DDBJ databases">
        <authorList>
            <person name="Varghese N."/>
            <person name="Submissions S."/>
        </authorList>
    </citation>
    <scope>NUCLEOTIDE SEQUENCE [LARGE SCALE GENOMIC DNA]</scope>
    <source>
        <strain evidence="6 7">DSM 27040</strain>
    </source>
</reference>
<feature type="transmembrane region" description="Helical" evidence="4">
    <location>
        <begin position="7"/>
        <end position="31"/>
    </location>
</feature>
<name>A0A521EH31_SACCC</name>
<dbReference type="Proteomes" id="UP000319040">
    <property type="component" value="Unassembled WGS sequence"/>
</dbReference>
<feature type="domain" description="Major facilitator superfamily (MFS) profile" evidence="5">
    <location>
        <begin position="1"/>
        <end position="104"/>
    </location>
</feature>